<organism evidence="1 2">
    <name type="scientific">Qipengyuania oceanensis</name>
    <dbReference type="NCBI Taxonomy" id="1463597"/>
    <lineage>
        <taxon>Bacteria</taxon>
        <taxon>Pseudomonadati</taxon>
        <taxon>Pseudomonadota</taxon>
        <taxon>Alphaproteobacteria</taxon>
        <taxon>Sphingomonadales</taxon>
        <taxon>Erythrobacteraceae</taxon>
        <taxon>Qipengyuania</taxon>
    </lineage>
</organism>
<evidence type="ECO:0000313" key="2">
    <source>
        <dbReference type="Proteomes" id="UP000445582"/>
    </source>
</evidence>
<sequence length="132" mass="13738">MLAILALILLASNVLPTGWMPDREPDGTFVVRICSQGLTEAQRTRFEAIVQARVDHAMHGADQHSGDDHQAASDPCPYGVVANAFAVPPVSPPMVEPVEGIEADLPLLTSNVGIGMGLAAPPPPSTGPPIIS</sequence>
<dbReference type="OrthoDB" id="7429122at2"/>
<keyword evidence="2" id="KW-1185">Reference proteome</keyword>
<dbReference type="Proteomes" id="UP000445582">
    <property type="component" value="Unassembled WGS sequence"/>
</dbReference>
<gene>
    <name evidence="1" type="ORF">GRI48_11950</name>
</gene>
<comment type="caution">
    <text evidence="1">The sequence shown here is derived from an EMBL/GenBank/DDBJ whole genome shotgun (WGS) entry which is preliminary data.</text>
</comment>
<dbReference type="RefSeq" id="WP_160676524.1">
    <property type="nucleotide sequence ID" value="NZ_WTYN01000003.1"/>
</dbReference>
<accession>A0A844YLB6</accession>
<dbReference type="AlphaFoldDB" id="A0A844YLB6"/>
<evidence type="ECO:0000313" key="1">
    <source>
        <dbReference type="EMBL" id="MXO63724.1"/>
    </source>
</evidence>
<name>A0A844YLB6_9SPHN</name>
<proteinExistence type="predicted"/>
<evidence type="ECO:0008006" key="3">
    <source>
        <dbReference type="Google" id="ProtNLM"/>
    </source>
</evidence>
<protein>
    <recommendedName>
        <fullName evidence="3">DUF2946 domain-containing protein</fullName>
    </recommendedName>
</protein>
<dbReference type="EMBL" id="WTYN01000003">
    <property type="protein sequence ID" value="MXO63724.1"/>
    <property type="molecule type" value="Genomic_DNA"/>
</dbReference>
<reference evidence="1 2" key="1">
    <citation type="submission" date="2019-12" db="EMBL/GenBank/DDBJ databases">
        <title>Genomic-based taxomic classification of the family Erythrobacteraceae.</title>
        <authorList>
            <person name="Xu L."/>
        </authorList>
    </citation>
    <scope>NUCLEOTIDE SEQUENCE [LARGE SCALE GENOMIC DNA]</scope>
    <source>
        <strain evidence="1 2">MCCC 1A09965</strain>
    </source>
</reference>